<proteinExistence type="predicted"/>
<evidence type="ECO:0000256" key="2">
    <source>
        <dbReference type="ARBA" id="ARBA00022481"/>
    </source>
</evidence>
<evidence type="ECO:0000256" key="4">
    <source>
        <dbReference type="ARBA" id="ARBA00022989"/>
    </source>
</evidence>
<feature type="transmembrane region" description="Helical" evidence="6">
    <location>
        <begin position="33"/>
        <end position="57"/>
    </location>
</feature>
<gene>
    <name evidence="7" type="ORF">QEH59_04215</name>
</gene>
<name>A0ABU1AFL2_9BACT</name>
<dbReference type="InterPro" id="IPR012902">
    <property type="entry name" value="N_methyl_site"/>
</dbReference>
<dbReference type="PANTHER" id="PTHR30093">
    <property type="entry name" value="GENERAL SECRETION PATHWAY PROTEIN G"/>
    <property type="match status" value="1"/>
</dbReference>
<evidence type="ECO:0000256" key="6">
    <source>
        <dbReference type="SAM" id="Phobius"/>
    </source>
</evidence>
<protein>
    <submittedName>
        <fullName evidence="7">Prepilin-type N-terminal cleavage/methylation domain-containing protein</fullName>
    </submittedName>
</protein>
<dbReference type="PRINTS" id="PR00813">
    <property type="entry name" value="BCTERIALGSPG"/>
</dbReference>
<organism evidence="7 8">
    <name type="scientific">Thalassobacterium sedimentorum</name>
    <dbReference type="NCBI Taxonomy" id="3041258"/>
    <lineage>
        <taxon>Bacteria</taxon>
        <taxon>Pseudomonadati</taxon>
        <taxon>Verrucomicrobiota</taxon>
        <taxon>Opitutia</taxon>
        <taxon>Puniceicoccales</taxon>
        <taxon>Coraliomargaritaceae</taxon>
        <taxon>Thalassobacterium</taxon>
    </lineage>
</organism>
<evidence type="ECO:0000313" key="8">
    <source>
        <dbReference type="Proteomes" id="UP001243717"/>
    </source>
</evidence>
<dbReference type="RefSeq" id="WP_308984101.1">
    <property type="nucleotide sequence ID" value="NZ_JARXIC010000005.1"/>
</dbReference>
<comment type="caution">
    <text evidence="7">The sequence shown here is derived from an EMBL/GenBank/DDBJ whole genome shotgun (WGS) entry which is preliminary data.</text>
</comment>
<comment type="subcellular location">
    <subcellularLocation>
        <location evidence="1">Membrane</location>
        <topology evidence="1">Single-pass membrane protein</topology>
    </subcellularLocation>
</comment>
<dbReference type="Pfam" id="PF07963">
    <property type="entry name" value="N_methyl"/>
    <property type="match status" value="1"/>
</dbReference>
<reference evidence="7 8" key="1">
    <citation type="submission" date="2023-04" db="EMBL/GenBank/DDBJ databases">
        <title>A novel bacteria isolated from coastal sediment.</title>
        <authorList>
            <person name="Liu X.-J."/>
            <person name="Du Z.-J."/>
        </authorList>
    </citation>
    <scope>NUCLEOTIDE SEQUENCE [LARGE SCALE GENOMIC DNA]</scope>
    <source>
        <strain evidence="7 8">SDUM461004</strain>
    </source>
</reference>
<keyword evidence="2" id="KW-0488">Methylation</keyword>
<dbReference type="EMBL" id="JARXIC010000005">
    <property type="protein sequence ID" value="MDQ8193614.1"/>
    <property type="molecule type" value="Genomic_DNA"/>
</dbReference>
<sequence length="264" mass="29737">MRFDFTAIYLRLGTRRPADLLNHKSLGRSCDSAFTLIELLVVIAIIAILAAILIPVVGRARATAEISACTSNLRQLHTAANLWIINNQNRLLDNKYWSYDKPEINEAYQYQLAPYLGFEDMALGDYEIWQNQTSPMKCNAAHAEYPSTRPWGRTYAINGHGTSTSEGDPRSPQWYPPNNLSIENASKMVLFLDGAVSPDSDGNYWSNVQSSQVSSSHAAPIQYPHNNTLNVVYLDGHVENIDEATMRAEYSEADIPFWKYKFNP</sequence>
<keyword evidence="8" id="KW-1185">Reference proteome</keyword>
<dbReference type="SUPFAM" id="SSF54523">
    <property type="entry name" value="Pili subunits"/>
    <property type="match status" value="1"/>
</dbReference>
<dbReference type="InterPro" id="IPR045584">
    <property type="entry name" value="Pilin-like"/>
</dbReference>
<keyword evidence="4 6" id="KW-1133">Transmembrane helix</keyword>
<keyword evidence="3 6" id="KW-0812">Transmembrane</keyword>
<evidence type="ECO:0000256" key="1">
    <source>
        <dbReference type="ARBA" id="ARBA00004167"/>
    </source>
</evidence>
<evidence type="ECO:0000256" key="5">
    <source>
        <dbReference type="ARBA" id="ARBA00023136"/>
    </source>
</evidence>
<dbReference type="Gene3D" id="3.30.700.10">
    <property type="entry name" value="Glycoprotein, Type 4 Pilin"/>
    <property type="match status" value="1"/>
</dbReference>
<dbReference type="Proteomes" id="UP001243717">
    <property type="component" value="Unassembled WGS sequence"/>
</dbReference>
<dbReference type="NCBIfam" id="TIGR02532">
    <property type="entry name" value="IV_pilin_GFxxxE"/>
    <property type="match status" value="1"/>
</dbReference>
<evidence type="ECO:0000313" key="7">
    <source>
        <dbReference type="EMBL" id="MDQ8193614.1"/>
    </source>
</evidence>
<keyword evidence="5 6" id="KW-0472">Membrane</keyword>
<evidence type="ECO:0000256" key="3">
    <source>
        <dbReference type="ARBA" id="ARBA00022692"/>
    </source>
</evidence>
<dbReference type="PANTHER" id="PTHR30093:SF44">
    <property type="entry name" value="TYPE II SECRETION SYSTEM CORE PROTEIN G"/>
    <property type="match status" value="1"/>
</dbReference>
<accession>A0ABU1AFL2</accession>
<dbReference type="InterPro" id="IPR000983">
    <property type="entry name" value="Bac_GSPG_pilin"/>
</dbReference>